<evidence type="ECO:0000256" key="1">
    <source>
        <dbReference type="ARBA" id="ARBA00009500"/>
    </source>
</evidence>
<proteinExistence type="inferred from homology"/>
<evidence type="ECO:0000313" key="10">
    <source>
        <dbReference type="Proteomes" id="UP000053240"/>
    </source>
</evidence>
<dbReference type="Gene3D" id="3.30.497.10">
    <property type="entry name" value="Antithrombin, subunit I, domain 2"/>
    <property type="match status" value="1"/>
</dbReference>
<dbReference type="Gene3D" id="2.30.39.10">
    <property type="entry name" value="Alpha-1-antitrypsin, domain 1"/>
    <property type="match status" value="1"/>
</dbReference>
<dbReference type="InterPro" id="IPR023796">
    <property type="entry name" value="Serpin_dom"/>
</dbReference>
<evidence type="ECO:0000313" key="9">
    <source>
        <dbReference type="EMBL" id="KPJ15997.1"/>
    </source>
</evidence>
<keyword evidence="10" id="KW-1185">Reference proteome</keyword>
<dbReference type="InterPro" id="IPR036915">
    <property type="entry name" value="Cyclin-like_sf"/>
</dbReference>
<feature type="region of interest" description="Disordered" evidence="6">
    <location>
        <begin position="148"/>
        <end position="173"/>
    </location>
</feature>
<dbReference type="AlphaFoldDB" id="A0A0N1II97"/>
<dbReference type="InterPro" id="IPR006671">
    <property type="entry name" value="Cyclin_N"/>
</dbReference>
<dbReference type="SUPFAM" id="SSF56574">
    <property type="entry name" value="Serpins"/>
    <property type="match status" value="1"/>
</dbReference>
<dbReference type="Pfam" id="PF00134">
    <property type="entry name" value="Cyclin_N"/>
    <property type="match status" value="1"/>
</dbReference>
<dbReference type="Proteomes" id="UP000053240">
    <property type="component" value="Unassembled WGS sequence"/>
</dbReference>
<dbReference type="PANTHER" id="PTHR11461">
    <property type="entry name" value="SERINE PROTEASE INHIBITOR, SERPIN"/>
    <property type="match status" value="1"/>
</dbReference>
<dbReference type="EMBL" id="KQ460317">
    <property type="protein sequence ID" value="KPJ15997.1"/>
    <property type="molecule type" value="Genomic_DNA"/>
</dbReference>
<comment type="similarity">
    <text evidence="1 5">Belongs to the serpin family.</text>
</comment>
<keyword evidence="2" id="KW-0646">Protease inhibitor</keyword>
<evidence type="ECO:0000256" key="4">
    <source>
        <dbReference type="RuleBase" id="RU000383"/>
    </source>
</evidence>
<dbReference type="InterPro" id="IPR013763">
    <property type="entry name" value="Cyclin-like_dom"/>
</dbReference>
<dbReference type="CDD" id="cd00172">
    <property type="entry name" value="serpin"/>
    <property type="match status" value="1"/>
</dbReference>
<gene>
    <name evidence="9" type="ORF">RR48_05342</name>
</gene>
<dbReference type="InterPro" id="IPR000215">
    <property type="entry name" value="Serpin_fam"/>
</dbReference>
<organism evidence="9 10">
    <name type="scientific">Papilio machaon</name>
    <name type="common">Old World swallowtail butterfly</name>
    <dbReference type="NCBI Taxonomy" id="76193"/>
    <lineage>
        <taxon>Eukaryota</taxon>
        <taxon>Metazoa</taxon>
        <taxon>Ecdysozoa</taxon>
        <taxon>Arthropoda</taxon>
        <taxon>Hexapoda</taxon>
        <taxon>Insecta</taxon>
        <taxon>Pterygota</taxon>
        <taxon>Neoptera</taxon>
        <taxon>Endopterygota</taxon>
        <taxon>Lepidoptera</taxon>
        <taxon>Glossata</taxon>
        <taxon>Ditrysia</taxon>
        <taxon>Papilionoidea</taxon>
        <taxon>Papilionidae</taxon>
        <taxon>Papilioninae</taxon>
        <taxon>Papilio</taxon>
    </lineage>
</organism>
<evidence type="ECO:0000256" key="6">
    <source>
        <dbReference type="SAM" id="MobiDB-lite"/>
    </source>
</evidence>
<dbReference type="InterPro" id="IPR036186">
    <property type="entry name" value="Serpin_sf"/>
</dbReference>
<dbReference type="Pfam" id="PF00079">
    <property type="entry name" value="Serpin"/>
    <property type="match status" value="1"/>
</dbReference>
<sequence>MESDKENLNKWIDKTRIPLPVQPLPALPKHLLKSDQKRVPLRNLNSVDLVAGSSRSYGKFVPYKQNVQKQNTGGDKFVTLRQKNDDLDWELKLINDKNKDKEDSIISVSDDSFSEKENLGNVEAKRVNTPYKSPILEPNKFKNIKRSLKRPHSRELQGLSPLGPAGKKGDEKHKRRLKFDDNFRHLQTPEYSEELCRKCLHSDYANDMFEYLLSVETPGQVSILPTISRACVLNWLMKVNGPRGNPAVVQTACWYLDSVLCGRVVQVDQLQLVAAACFWIAQKIHGPIALASKLVKYSNRAFSCNQLRKTEMGILNRLKFPKQPIVPQDFITYLSWVSNKSCFGEIEIAATFMCMSALMIDKSFSTELPSVIAGACVRNALIALGDRESIQRLHSCPIFQAIQNKTENVCAICSRLRRAVGVVAENNFEYKAPIELFGAGPHYIAQKVIKFVKDTVAVNLIIASILIWKADSQKYQSNNDFERFILSNIPQFNIGPYGGSSYSPRFSQNTDQSYLNNGLGERLSDYQSNARTQLPIQKNKLQSQQTVFQPSVQQQKQTQIQSNKKIVAIPLQLQQPQNLQLQLQQQNTQTQLEIDQQAVQQQSNLQQQSNYYQQNQQQQQQQHKNFQQNVQPQYQQNLKPQQQNYLQNQQNQRQNYPQNLQNQQQVYPQNKQQIYPQNQQQIYAQNQQQIYPQNQQQIYPLNQQQIYPQNQQTQQQLPQVPQSQVYGSNNQNYYSGQTNTQSINTDLTSKFGNDNTGKTSQNANYNNETLAITKFGLKLFKAVISQGNSVISPYSIALLLALVQQGSSGYTQQEITTALQLTPDASQTLFKGLTAFMKKRGSRNILKIASNIYVANGFILDKKFKSNAINAFGSDVTSANFNDPYGTSARINNWVSEKTSHKITNLLTPESITPESLMVLVNAVYFKGSWDIKFRPEMTQDSIFTLRDGSQKLAKFMHATRMVRTDVDPVLKSQILILPFEGSEYSMMFILPLKGNDVNNVLLSLTEPQLYSYQNLGPKEVKIKIPKFSVKQDSDVQTVLSALGLWTMFSNEAELSGIGQKNGISPRISTGVHSALLSIDENGGSATAATSLSVVALSYDDPSTSFTADRPFLAILWDNKLTTPLFMAKVEDPES</sequence>
<dbReference type="SUPFAM" id="SSF47954">
    <property type="entry name" value="Cyclin-like"/>
    <property type="match status" value="1"/>
</dbReference>
<dbReference type="GO" id="GO:0005615">
    <property type="term" value="C:extracellular space"/>
    <property type="evidence" value="ECO:0007669"/>
    <property type="project" value="InterPro"/>
</dbReference>
<dbReference type="InterPro" id="IPR042185">
    <property type="entry name" value="Serpin_sf_2"/>
</dbReference>
<feature type="domain" description="Cyclin-like" evidence="8">
    <location>
        <begin position="222"/>
        <end position="316"/>
    </location>
</feature>
<accession>A0A0N1II97</accession>
<dbReference type="InterPro" id="IPR042178">
    <property type="entry name" value="Serpin_sf_1"/>
</dbReference>
<dbReference type="SMART" id="SM00093">
    <property type="entry name" value="SERPIN"/>
    <property type="match status" value="1"/>
</dbReference>
<feature type="region of interest" description="Disordered" evidence="6">
    <location>
        <begin position="610"/>
        <end position="629"/>
    </location>
</feature>
<evidence type="ECO:0000256" key="2">
    <source>
        <dbReference type="ARBA" id="ARBA00022690"/>
    </source>
</evidence>
<evidence type="ECO:0000256" key="3">
    <source>
        <dbReference type="ARBA" id="ARBA00022900"/>
    </source>
</evidence>
<dbReference type="GO" id="GO:0004867">
    <property type="term" value="F:serine-type endopeptidase inhibitor activity"/>
    <property type="evidence" value="ECO:0007669"/>
    <property type="project" value="UniProtKB-KW"/>
</dbReference>
<reference evidence="9 10" key="1">
    <citation type="journal article" date="2015" name="Nat. Commun.">
        <title>Outbred genome sequencing and CRISPR/Cas9 gene editing in butterflies.</title>
        <authorList>
            <person name="Li X."/>
            <person name="Fan D."/>
            <person name="Zhang W."/>
            <person name="Liu G."/>
            <person name="Zhang L."/>
            <person name="Zhao L."/>
            <person name="Fang X."/>
            <person name="Chen L."/>
            <person name="Dong Y."/>
            <person name="Chen Y."/>
            <person name="Ding Y."/>
            <person name="Zhao R."/>
            <person name="Feng M."/>
            <person name="Zhu Y."/>
            <person name="Feng Y."/>
            <person name="Jiang X."/>
            <person name="Zhu D."/>
            <person name="Xiang H."/>
            <person name="Feng X."/>
            <person name="Li S."/>
            <person name="Wang J."/>
            <person name="Zhang G."/>
            <person name="Kronforst M.R."/>
            <person name="Wang W."/>
        </authorList>
    </citation>
    <scope>NUCLEOTIDE SEQUENCE [LARGE SCALE GENOMIC DNA]</scope>
    <source>
        <strain evidence="9">Ya'a_city_454_Pm</strain>
        <tissue evidence="9">Whole body</tissue>
    </source>
</reference>
<name>A0A0N1II97_PAPMA</name>
<evidence type="ECO:0000256" key="5">
    <source>
        <dbReference type="RuleBase" id="RU000411"/>
    </source>
</evidence>
<feature type="domain" description="Serpin" evidence="7">
    <location>
        <begin position="777"/>
        <end position="1133"/>
    </location>
</feature>
<keyword evidence="3" id="KW-0722">Serine protease inhibitor</keyword>
<comment type="similarity">
    <text evidence="4">Belongs to the cyclin family.</text>
</comment>
<dbReference type="PANTHER" id="PTHR11461:SF211">
    <property type="entry name" value="GH10112P-RELATED"/>
    <property type="match status" value="1"/>
</dbReference>
<dbReference type="Gene3D" id="1.10.472.10">
    <property type="entry name" value="Cyclin-like"/>
    <property type="match status" value="1"/>
</dbReference>
<dbReference type="InParanoid" id="A0A0N1II97"/>
<dbReference type="SMART" id="SM00385">
    <property type="entry name" value="CYCLIN"/>
    <property type="match status" value="1"/>
</dbReference>
<evidence type="ECO:0000259" key="7">
    <source>
        <dbReference type="SMART" id="SM00093"/>
    </source>
</evidence>
<evidence type="ECO:0000259" key="8">
    <source>
        <dbReference type="SMART" id="SM00385"/>
    </source>
</evidence>
<keyword evidence="4" id="KW-0195">Cyclin</keyword>
<protein>
    <submittedName>
        <fullName evidence="9">Serpin I2</fullName>
    </submittedName>
</protein>